<evidence type="ECO:0000313" key="4">
    <source>
        <dbReference type="Proteomes" id="UP000603200"/>
    </source>
</evidence>
<feature type="binding site" evidence="1">
    <location>
        <position position="239"/>
    </location>
    <ligand>
        <name>a divalent metal cation</name>
        <dbReference type="ChEBI" id="CHEBI:60240"/>
        <note>catalytic</note>
    </ligand>
</feature>
<gene>
    <name evidence="3" type="ORF">Ahu01nite_009670</name>
</gene>
<comment type="pathway">
    <text evidence="1">Aromatic compound metabolism; 3,4-dihydroxybenzoate biosynthesis.</text>
</comment>
<dbReference type="InterPro" id="IPR036237">
    <property type="entry name" value="Xyl_isomerase-like_sf"/>
</dbReference>
<evidence type="ECO:0000256" key="1">
    <source>
        <dbReference type="HAMAP-Rule" id="MF_02238"/>
    </source>
</evidence>
<feature type="binding site" evidence="1">
    <location>
        <position position="423"/>
    </location>
    <ligand>
        <name>Mg(2+)</name>
        <dbReference type="ChEBI" id="CHEBI:18420"/>
    </ligand>
</feature>
<dbReference type="Proteomes" id="UP000603200">
    <property type="component" value="Unassembled WGS sequence"/>
</dbReference>
<dbReference type="PANTHER" id="PTHR12110">
    <property type="entry name" value="HYDROXYPYRUVATE ISOMERASE"/>
    <property type="match status" value="1"/>
</dbReference>
<evidence type="ECO:0000313" key="3">
    <source>
        <dbReference type="EMBL" id="GIE17865.1"/>
    </source>
</evidence>
<feature type="binding site" evidence="1">
    <location>
        <position position="165"/>
    </location>
    <ligand>
        <name>a divalent metal cation</name>
        <dbReference type="ChEBI" id="CHEBI:60240"/>
        <note>catalytic</note>
    </ligand>
</feature>
<keyword evidence="3" id="KW-0223">Dioxygenase</keyword>
<reference evidence="3 4" key="1">
    <citation type="submission" date="2021-01" db="EMBL/GenBank/DDBJ databases">
        <title>Whole genome shotgun sequence of Actinoplanes humidus NBRC 14915.</title>
        <authorList>
            <person name="Komaki H."/>
            <person name="Tamura T."/>
        </authorList>
    </citation>
    <scope>NUCLEOTIDE SEQUENCE [LARGE SCALE GENOMIC DNA]</scope>
    <source>
        <strain evidence="3 4">NBRC 14915</strain>
    </source>
</reference>
<protein>
    <recommendedName>
        <fullName evidence="1">3-dehydroshikimate dehydratase</fullName>
        <shortName evidence="1">DSD</shortName>
        <ecNumber evidence="1">4.2.1.118</ecNumber>
    </recommendedName>
</protein>
<comment type="similarity">
    <text evidence="1">Belongs to the bacterial two-domain DSD family.</text>
</comment>
<feature type="binding site" evidence="1">
    <location>
        <position position="495"/>
    </location>
    <ligand>
        <name>Mg(2+)</name>
        <dbReference type="ChEBI" id="CHEBI:18420"/>
    </ligand>
</feature>
<organism evidence="3 4">
    <name type="scientific">Winogradskya humida</name>
    <dbReference type="NCBI Taxonomy" id="113566"/>
    <lineage>
        <taxon>Bacteria</taxon>
        <taxon>Bacillati</taxon>
        <taxon>Actinomycetota</taxon>
        <taxon>Actinomycetes</taxon>
        <taxon>Micromonosporales</taxon>
        <taxon>Micromonosporaceae</taxon>
        <taxon>Winogradskya</taxon>
    </lineage>
</organism>
<feature type="binding site" evidence="1">
    <location>
        <position position="572"/>
    </location>
    <ligand>
        <name>Mg(2+)</name>
        <dbReference type="ChEBI" id="CHEBI:18420"/>
    </ligand>
</feature>
<feature type="domain" description="VOC" evidence="2">
    <location>
        <begin position="420"/>
        <end position="563"/>
    </location>
</feature>
<feature type="binding site" evidence="1">
    <location>
        <position position="134"/>
    </location>
    <ligand>
        <name>a divalent metal cation</name>
        <dbReference type="ChEBI" id="CHEBI:60240"/>
        <note>catalytic</note>
    </ligand>
</feature>
<dbReference type="SUPFAM" id="SSF51658">
    <property type="entry name" value="Xylose isomerase-like"/>
    <property type="match status" value="1"/>
</dbReference>
<dbReference type="HAMAP" id="MF_02238">
    <property type="entry name" value="DSD"/>
    <property type="match status" value="1"/>
</dbReference>
<dbReference type="EMBL" id="BOMN01000013">
    <property type="protein sequence ID" value="GIE17865.1"/>
    <property type="molecule type" value="Genomic_DNA"/>
</dbReference>
<dbReference type="PROSITE" id="PS51819">
    <property type="entry name" value="VOC"/>
    <property type="match status" value="1"/>
</dbReference>
<comment type="cofactor">
    <cofactor evidence="1">
        <name>a divalent metal cation</name>
        <dbReference type="ChEBI" id="CHEBI:60240"/>
    </cofactor>
</comment>
<keyword evidence="4" id="KW-1185">Reference proteome</keyword>
<keyword evidence="1" id="KW-0456">Lyase</keyword>
<dbReference type="InterPro" id="IPR004360">
    <property type="entry name" value="Glyas_Fos-R_dOase_dom"/>
</dbReference>
<dbReference type="SUPFAM" id="SSF54593">
    <property type="entry name" value="Glyoxalase/Bleomycin resistance protein/Dihydroxybiphenyl dioxygenase"/>
    <property type="match status" value="1"/>
</dbReference>
<dbReference type="InterPro" id="IPR013022">
    <property type="entry name" value="Xyl_isomerase-like_TIM-brl"/>
</dbReference>
<dbReference type="Gene3D" id="3.20.20.150">
    <property type="entry name" value="Divalent-metal-dependent TIM barrel enzymes"/>
    <property type="match status" value="1"/>
</dbReference>
<dbReference type="Pfam" id="PF00903">
    <property type="entry name" value="Glyoxalase"/>
    <property type="match status" value="1"/>
</dbReference>
<evidence type="ECO:0000259" key="2">
    <source>
        <dbReference type="PROSITE" id="PS51819"/>
    </source>
</evidence>
<keyword evidence="3" id="KW-0560">Oxidoreductase</keyword>
<dbReference type="PANTHER" id="PTHR12110:SF21">
    <property type="entry name" value="XYLOSE ISOMERASE-LIKE TIM BARREL DOMAIN-CONTAINING PROTEIN"/>
    <property type="match status" value="1"/>
</dbReference>
<sequence length="599" mass="63975">MRKSIATVSLSGTLEEKLAAAARAGFDAVEIFEADLISAASPARDIRAMCADLGLGIEIYQPLRDFEGAGPETLRANLRRAAGKFELMGELGTDLLLVCSSVAPRTIGDDGLIAEQLHTLAELAAGHGCRVAYEALAWGRHVNDYHHAWKLVAAAGHPSLGVCLDSFHILSRGHDPAGIREIPGDKIFFLQLADAPQMLMDVLQWSRHHRCFPGQGSFDLAGFLRHTLDAGYEGPLSLEVFNDVFRQADAERTATDALRSLIALEEAVLPESPVAPPAPLRGFSFAEIAVDPLGGVAAERLLRALGFARAARHRTKPVHLWQQGDARILVNAARPAPADRRRGDAAVSAVAVDSADPAQSAARAEALLAPGVPRNFGPGEAELTAITAPDGTLVFFCGTEWLGDFSELETPLPGAAGITAIDHIALSQPAHHAQEAALFYQSVLGMRRHDPVEIADPYGLVRSFAMTSPGGAVRLALSVPALAGDPLPQSAGHQHVAFACTDIFATARAVHDSGASILPIPDNYYADLATRTGLSTDFLAGLRGANILYDRTDDGEFLHFFTTMLGRRLFFEVVQRIDGYDGYGAANTPVRMAAQYRLA</sequence>
<feature type="binding site" evidence="1">
    <location>
        <position position="191"/>
    </location>
    <ligand>
        <name>a divalent metal cation</name>
        <dbReference type="ChEBI" id="CHEBI:60240"/>
        <note>catalytic</note>
    </ligand>
</feature>
<proteinExistence type="inferred from homology"/>
<dbReference type="Pfam" id="PF14696">
    <property type="entry name" value="Glyoxalase_5"/>
    <property type="match status" value="1"/>
</dbReference>
<dbReference type="GO" id="GO:0051213">
    <property type="term" value="F:dioxygenase activity"/>
    <property type="evidence" value="ECO:0007669"/>
    <property type="project" value="UniProtKB-KW"/>
</dbReference>
<keyword evidence="1" id="KW-0479">Metal-binding</keyword>
<dbReference type="RefSeq" id="WP_203835150.1">
    <property type="nucleotide sequence ID" value="NZ_BAAATV010000004.1"/>
</dbReference>
<comment type="caution">
    <text evidence="3">The sequence shown here is derived from an EMBL/GenBank/DDBJ whole genome shotgun (WGS) entry which is preliminary data.</text>
</comment>
<dbReference type="Gene3D" id="3.10.180.10">
    <property type="entry name" value="2,3-Dihydroxybiphenyl 1,2-Dioxygenase, domain 1"/>
    <property type="match status" value="2"/>
</dbReference>
<comment type="function">
    <text evidence="1">Catalyzes the conversion of 3-dehydroshikimate to protocatechuate (3,4-dihydroxybenzoate), a common intermediate of quinate and shikimate degradation pathways.</text>
</comment>
<dbReference type="InterPro" id="IPR037523">
    <property type="entry name" value="VOC_core"/>
</dbReference>
<dbReference type="EC" id="4.2.1.118" evidence="1"/>
<accession>A0ABQ3ZH05</accession>
<dbReference type="Pfam" id="PF01261">
    <property type="entry name" value="AP_endonuc_2"/>
    <property type="match status" value="1"/>
</dbReference>
<dbReference type="InterPro" id="IPR029068">
    <property type="entry name" value="Glyas_Bleomycin-R_OHBP_Dase"/>
</dbReference>
<comment type="catalytic activity">
    <reaction evidence="1">
        <text>3-dehydroshikimate = 3,4-dihydroxybenzoate + H2O</text>
        <dbReference type="Rhea" id="RHEA:24848"/>
        <dbReference type="ChEBI" id="CHEBI:15377"/>
        <dbReference type="ChEBI" id="CHEBI:16630"/>
        <dbReference type="ChEBI" id="CHEBI:36241"/>
        <dbReference type="EC" id="4.2.1.118"/>
    </reaction>
</comment>
<dbReference type="InterPro" id="IPR043700">
    <property type="entry name" value="DSD"/>
</dbReference>
<name>A0ABQ3ZH05_9ACTN</name>
<dbReference type="InterPro" id="IPR050312">
    <property type="entry name" value="IolE/XylAMocC-like"/>
</dbReference>